<dbReference type="Pfam" id="PF00122">
    <property type="entry name" value="E1-E2_ATPase"/>
    <property type="match status" value="1"/>
</dbReference>
<dbReference type="PROSITE" id="PS01229">
    <property type="entry name" value="COF_2"/>
    <property type="match status" value="1"/>
</dbReference>
<keyword evidence="9 11" id="KW-1133">Transmembrane helix</keyword>
<evidence type="ECO:0000313" key="16">
    <source>
        <dbReference type="RefSeq" id="XP_013865813.1"/>
    </source>
</evidence>
<feature type="domain" description="Cation-transporting P-type ATPase N-terminal" evidence="13">
    <location>
        <begin position="168"/>
        <end position="220"/>
    </location>
</feature>
<dbReference type="SUPFAM" id="SSF81660">
    <property type="entry name" value="Metal cation-transporting ATPase, ATP-binding domain N"/>
    <property type="match status" value="1"/>
</dbReference>
<dbReference type="Gene3D" id="1.20.1110.10">
    <property type="entry name" value="Calcium-transporting ATPase, transmembrane domain"/>
    <property type="match status" value="1"/>
</dbReference>
<dbReference type="InterPro" id="IPR004014">
    <property type="entry name" value="ATPase_P-typ_cation-transptr_N"/>
</dbReference>
<dbReference type="GO" id="GO:0005524">
    <property type="term" value="F:ATP binding"/>
    <property type="evidence" value="ECO:0007669"/>
    <property type="project" value="UniProtKB-KW"/>
</dbReference>
<dbReference type="InterPro" id="IPR059000">
    <property type="entry name" value="ATPase_P-type_domA"/>
</dbReference>
<gene>
    <name evidence="16" type="primary">atp13a2</name>
</gene>
<dbReference type="InterPro" id="IPR044492">
    <property type="entry name" value="P_typ_ATPase_HD_dom"/>
</dbReference>
<dbReference type="SUPFAM" id="SSF81665">
    <property type="entry name" value="Calcium ATPase, transmembrane domain M"/>
    <property type="match status" value="1"/>
</dbReference>
<dbReference type="PROSITE" id="PS00154">
    <property type="entry name" value="ATPASE_E1_E2"/>
    <property type="match status" value="1"/>
</dbReference>
<dbReference type="SFLD" id="SFLDS00003">
    <property type="entry name" value="Haloacid_Dehalogenase"/>
    <property type="match status" value="1"/>
</dbReference>
<dbReference type="InterPro" id="IPR008250">
    <property type="entry name" value="ATPase_P-typ_transduc_dom_A_sf"/>
</dbReference>
<dbReference type="Pfam" id="PF00690">
    <property type="entry name" value="Cation_ATPase_N"/>
    <property type="match status" value="1"/>
</dbReference>
<feature type="transmembrane region" description="Helical" evidence="11">
    <location>
        <begin position="1080"/>
        <end position="1102"/>
    </location>
</feature>
<feature type="transmembrane region" description="Helical" evidence="11">
    <location>
        <begin position="225"/>
        <end position="245"/>
    </location>
</feature>
<keyword evidence="7" id="KW-0460">Magnesium</keyword>
<evidence type="ECO:0000256" key="4">
    <source>
        <dbReference type="ARBA" id="ARBA00022723"/>
    </source>
</evidence>
<dbReference type="GO" id="GO:0019829">
    <property type="term" value="F:ATPase-coupled monoatomic cation transmembrane transporter activity"/>
    <property type="evidence" value="ECO:0007669"/>
    <property type="project" value="TreeGrafter"/>
</dbReference>
<evidence type="ECO:0000256" key="1">
    <source>
        <dbReference type="ARBA" id="ARBA00004141"/>
    </source>
</evidence>
<dbReference type="Pfam" id="PF13246">
    <property type="entry name" value="Cation_ATPase"/>
    <property type="match status" value="1"/>
</dbReference>
<feature type="domain" description="P5B-type ATPase N-terminal" evidence="14">
    <location>
        <begin position="27"/>
        <end position="144"/>
    </location>
</feature>
<keyword evidence="8" id="KW-1278">Translocase</keyword>
<keyword evidence="4" id="KW-0479">Metal-binding</keyword>
<dbReference type="Gene3D" id="3.40.1110.10">
    <property type="entry name" value="Calcium-transporting ATPase, cytoplasmic domain N"/>
    <property type="match status" value="1"/>
</dbReference>
<evidence type="ECO:0000259" key="14">
    <source>
        <dbReference type="Pfam" id="PF12409"/>
    </source>
</evidence>
<comment type="subcellular location">
    <subcellularLocation>
        <location evidence="1">Membrane</location>
        <topology evidence="1">Multi-pass membrane protein</topology>
    </subcellularLocation>
</comment>
<evidence type="ECO:0000259" key="12">
    <source>
        <dbReference type="Pfam" id="PF00122"/>
    </source>
</evidence>
<evidence type="ECO:0000256" key="9">
    <source>
        <dbReference type="ARBA" id="ARBA00022989"/>
    </source>
</evidence>
<keyword evidence="5" id="KW-0547">Nucleotide-binding</keyword>
<dbReference type="KEGG" id="alim:106518921"/>
<evidence type="ECO:0000256" key="3">
    <source>
        <dbReference type="ARBA" id="ARBA00022692"/>
    </source>
</evidence>
<feature type="transmembrane region" description="Helical" evidence="11">
    <location>
        <begin position="1041"/>
        <end position="1060"/>
    </location>
</feature>
<evidence type="ECO:0000256" key="5">
    <source>
        <dbReference type="ARBA" id="ARBA00022741"/>
    </source>
</evidence>
<dbReference type="SFLD" id="SFLDF00027">
    <property type="entry name" value="p-type_atpase"/>
    <property type="match status" value="1"/>
</dbReference>
<dbReference type="CTD" id="23400"/>
<evidence type="ECO:0000256" key="7">
    <source>
        <dbReference type="ARBA" id="ARBA00022842"/>
    </source>
</evidence>
<feature type="domain" description="P-type ATPase A" evidence="12">
    <location>
        <begin position="264"/>
        <end position="382"/>
    </location>
</feature>
<keyword evidence="3 11" id="KW-0812">Transmembrane</keyword>
<evidence type="ECO:0000256" key="8">
    <source>
        <dbReference type="ARBA" id="ARBA00022967"/>
    </source>
</evidence>
<dbReference type="GO" id="GO:0140358">
    <property type="term" value="F:P-type transmembrane transporter activity"/>
    <property type="evidence" value="ECO:0007669"/>
    <property type="project" value="InterPro"/>
</dbReference>
<reference evidence="16" key="1">
    <citation type="submission" date="2025-08" db="UniProtKB">
        <authorList>
            <consortium name="RefSeq"/>
        </authorList>
    </citation>
    <scope>IDENTIFICATION</scope>
</reference>
<dbReference type="FunFam" id="1.20.1110.10:FF:000023">
    <property type="entry name" value="Cation-transporting ATPase"/>
    <property type="match status" value="1"/>
</dbReference>
<feature type="transmembrane region" description="Helical" evidence="11">
    <location>
        <begin position="1007"/>
        <end position="1029"/>
    </location>
</feature>
<dbReference type="GO" id="GO:0061909">
    <property type="term" value="P:autophagosome-lysosome fusion"/>
    <property type="evidence" value="ECO:0007669"/>
    <property type="project" value="TreeGrafter"/>
</dbReference>
<keyword evidence="10 11" id="KW-0472">Membrane</keyword>
<dbReference type="FunFam" id="2.70.150.10:FF:000060">
    <property type="entry name" value="Cation-transporting ATPase"/>
    <property type="match status" value="1"/>
</dbReference>
<evidence type="ECO:0000256" key="11">
    <source>
        <dbReference type="SAM" id="Phobius"/>
    </source>
</evidence>
<dbReference type="PANTHER" id="PTHR45630">
    <property type="entry name" value="CATION-TRANSPORTING ATPASE-RELATED"/>
    <property type="match status" value="1"/>
</dbReference>
<dbReference type="SUPFAM" id="SSF56784">
    <property type="entry name" value="HAD-like"/>
    <property type="match status" value="1"/>
</dbReference>
<evidence type="ECO:0000256" key="2">
    <source>
        <dbReference type="ARBA" id="ARBA00006000"/>
    </source>
</evidence>
<dbReference type="GO" id="GO:0016243">
    <property type="term" value="P:regulation of autophagosome size"/>
    <property type="evidence" value="ECO:0007669"/>
    <property type="project" value="TreeGrafter"/>
</dbReference>
<dbReference type="NCBIfam" id="TIGR01657">
    <property type="entry name" value="P-ATPase-V"/>
    <property type="match status" value="1"/>
</dbReference>
<dbReference type="InterPro" id="IPR047819">
    <property type="entry name" value="P5A-ATPase_N"/>
</dbReference>
<dbReference type="SFLD" id="SFLDG00002">
    <property type="entry name" value="C1.7:_P-type_atpase_like"/>
    <property type="match status" value="1"/>
</dbReference>
<dbReference type="Gene3D" id="2.70.150.10">
    <property type="entry name" value="Calcium-transporting ATPase, cytoplasmic transduction domain A"/>
    <property type="match status" value="1"/>
</dbReference>
<protein>
    <submittedName>
        <fullName evidence="16">Polyamine-transporting ATPase 13A2</fullName>
    </submittedName>
</protein>
<dbReference type="Gene3D" id="3.40.50.1000">
    <property type="entry name" value="HAD superfamily/HAD-like"/>
    <property type="match status" value="2"/>
</dbReference>
<evidence type="ECO:0000259" key="13">
    <source>
        <dbReference type="Pfam" id="PF00690"/>
    </source>
</evidence>
<proteinExistence type="inferred from homology"/>
<dbReference type="FunFam" id="3.40.50.1000:FF:000045">
    <property type="entry name" value="Cation-transporting ATPase"/>
    <property type="match status" value="1"/>
</dbReference>
<dbReference type="GO" id="GO:0031902">
    <property type="term" value="C:late endosome membrane"/>
    <property type="evidence" value="ECO:0007669"/>
    <property type="project" value="TreeGrafter"/>
</dbReference>
<dbReference type="InterPro" id="IPR036412">
    <property type="entry name" value="HAD-like_sf"/>
</dbReference>
<dbReference type="InterPro" id="IPR023299">
    <property type="entry name" value="ATPase_P-typ_cyto_dom_N"/>
</dbReference>
<dbReference type="InterPro" id="IPR006544">
    <property type="entry name" value="P-type_TPase_V"/>
</dbReference>
<feature type="transmembrane region" description="Helical" evidence="11">
    <location>
        <begin position="200"/>
        <end position="219"/>
    </location>
</feature>
<dbReference type="InterPro" id="IPR001757">
    <property type="entry name" value="P_typ_ATPase"/>
</dbReference>
<dbReference type="GO" id="GO:0006874">
    <property type="term" value="P:intracellular calcium ion homeostasis"/>
    <property type="evidence" value="ECO:0007669"/>
    <property type="project" value="TreeGrafter"/>
</dbReference>
<organism evidence="15 16">
    <name type="scientific">Austrofundulus limnaeus</name>
    <name type="common">Annual killifish</name>
    <dbReference type="NCBI Taxonomy" id="52670"/>
    <lineage>
        <taxon>Eukaryota</taxon>
        <taxon>Metazoa</taxon>
        <taxon>Chordata</taxon>
        <taxon>Craniata</taxon>
        <taxon>Vertebrata</taxon>
        <taxon>Euteleostomi</taxon>
        <taxon>Actinopterygii</taxon>
        <taxon>Neopterygii</taxon>
        <taxon>Teleostei</taxon>
        <taxon>Neoteleostei</taxon>
        <taxon>Acanthomorphata</taxon>
        <taxon>Ovalentaria</taxon>
        <taxon>Atherinomorphae</taxon>
        <taxon>Cyprinodontiformes</taxon>
        <taxon>Rivulidae</taxon>
        <taxon>Austrofundulus</taxon>
    </lineage>
</organism>
<dbReference type="Pfam" id="PF12409">
    <property type="entry name" value="P5-ATPase"/>
    <property type="match status" value="1"/>
</dbReference>
<dbReference type="RefSeq" id="XP_013865813.1">
    <property type="nucleotide sequence ID" value="XM_014010359.1"/>
</dbReference>
<feature type="transmembrane region" description="Helical" evidence="11">
    <location>
        <begin position="438"/>
        <end position="455"/>
    </location>
</feature>
<dbReference type="GO" id="GO:0015203">
    <property type="term" value="F:polyamine transmembrane transporter activity"/>
    <property type="evidence" value="ECO:0007669"/>
    <property type="project" value="TreeGrafter"/>
</dbReference>
<dbReference type="GO" id="GO:0010821">
    <property type="term" value="P:regulation of mitochondrion organization"/>
    <property type="evidence" value="ECO:0007669"/>
    <property type="project" value="TreeGrafter"/>
</dbReference>
<dbReference type="GeneID" id="106518921"/>
<feature type="transmembrane region" description="Helical" evidence="11">
    <location>
        <begin position="40"/>
        <end position="60"/>
    </location>
</feature>
<dbReference type="PANTHER" id="PTHR45630:SF2">
    <property type="entry name" value="POLYAMINE-TRANSPORTING ATPASE 13A2"/>
    <property type="match status" value="1"/>
</dbReference>
<dbReference type="InParanoid" id="A0A2I4BDK0"/>
<dbReference type="NCBIfam" id="TIGR01494">
    <property type="entry name" value="ATPase_P-type"/>
    <property type="match status" value="2"/>
</dbReference>
<dbReference type="OrthoDB" id="48943at2759"/>
<dbReference type="GO" id="GO:0016887">
    <property type="term" value="F:ATP hydrolysis activity"/>
    <property type="evidence" value="ECO:0007669"/>
    <property type="project" value="InterPro"/>
</dbReference>
<dbReference type="InterPro" id="IPR018303">
    <property type="entry name" value="ATPase_P-typ_P_site"/>
</dbReference>
<comment type="similarity">
    <text evidence="2">Belongs to the cation transport ATPase (P-type) (TC 3.A.3) family. Type V subfamily.</text>
</comment>
<name>A0A2I4BDK0_AUSLI</name>
<keyword evidence="6" id="KW-0067">ATP-binding</keyword>
<feature type="transmembrane region" description="Helical" evidence="11">
    <location>
        <begin position="399"/>
        <end position="418"/>
    </location>
</feature>
<evidence type="ECO:0000256" key="10">
    <source>
        <dbReference type="ARBA" id="ARBA00023136"/>
    </source>
</evidence>
<dbReference type="Proteomes" id="UP000192220">
    <property type="component" value="Unplaced"/>
</dbReference>
<evidence type="ECO:0000313" key="15">
    <source>
        <dbReference type="Proteomes" id="UP000192220"/>
    </source>
</evidence>
<feature type="transmembrane region" description="Helical" evidence="11">
    <location>
        <begin position="896"/>
        <end position="915"/>
    </location>
</feature>
<feature type="transmembrane region" description="Helical" evidence="11">
    <location>
        <begin position="962"/>
        <end position="987"/>
    </location>
</feature>
<sequence>MNRRGSVVDLQSGLPSPCPRDPVLCPDSHMDVQGYKWVRWRVWLCHLGALLSLGSLLLIFHWRPRLGVLARCRSCPLALAEVLLLRDSSGQQHVEEVQTEEVEEGSLEMLGHQEEADWTDTVQLHKNEKTLLRFYLFEELRYVWLNRKGAFCRVSVLNEDWTCKDLYGFQKGLSPQEQSFRRSIFGVNLIDVPVKSCMRLLFEEVLNPFYIFQVFSILLWTIDKYYIYAFCIFIISIISISISLYETRKQSITVRNMARFITNVTIRRESGEEDCVSSVELVPGDCLIIPQEGLLLPCDAALLAGECLVNESMLTGESIPVLKTPLPAADRTYSSETERRHTLFCGTQIIQAKGGRRGGGEAIAVVTRTGFSTTKGELVSSIMYPQPIKFSFQRDAMKFLLILGGIAFCGTIYIFVILSKVNVTWWEFIVRGLDIVTIVVPPALPVAITTGAIYAQSRLKKDGIFCINPPRINVSGKISVFCFDKTGTLTEEGLDVWGVTEGGPAGFSELVQDPKLLPPGHMQSALACCHTVTLLKGQPLGDPLELKMVESTGWILQEPEGDGDVVHAEFGGFKVLAVMRPLPQQPHFQGTSSSEAVAIIKRFPFSSALQRMSVVTVAHGGRSALAFLKGSPEMVASLCRADTVPPQFSSTLRSFSSEGLRVLALACKPVDMNSDLMNIERAEVEKELKFLGLLIMKNQVKPETAGVIDVLTEAHIRTVMVTGDNILTAVNVAKSCRMIGSDEKVIFVTATPQTAQSVPTLRFSLDNEGAPNSTDVTDQERPGYHLAIDGRSFSALCDHFPDYLPKVLMKATIFARMLPDQKAQMVMELQKLNYCVGMCGDGANDCGALKAADVGVSLSEAEASVASPFTSKTENISCVPLLIREGRCSLVMSFSLFRYMVLYSVIQFCSVLILNTEKTTLGDFQFLFCDLFLVTLLVFVMGRGGPSEQLDPCRPPGRLRSLPVFGSLLLHTCAMFLAQLAAFFITINENWYIPLNSTVFGTENLPNMENTCVFNLSGYQYIFIAVVVTKSYPHKKPLYQNVIFLCILLIHFSVMTWLVVDPGPFFSRVFQLYNFTDLSFKMLLVAVAALNFLICFVMEMLIDLGMLNCLRLLRGSRTSKKQYKRLNALLSDSTSWLLLNQTLTPRDHTVIHFY</sequence>
<dbReference type="STRING" id="52670.A0A2I4BDK0"/>
<dbReference type="SUPFAM" id="SSF81653">
    <property type="entry name" value="Calcium ATPase, transduction domain A"/>
    <property type="match status" value="1"/>
</dbReference>
<dbReference type="PRINTS" id="PR00119">
    <property type="entry name" value="CATATPASE"/>
</dbReference>
<dbReference type="InterPro" id="IPR023214">
    <property type="entry name" value="HAD_sf"/>
</dbReference>
<feature type="transmembrane region" description="Helical" evidence="11">
    <location>
        <begin position="921"/>
        <end position="941"/>
    </location>
</feature>
<dbReference type="GO" id="GO:0046872">
    <property type="term" value="F:metal ion binding"/>
    <property type="evidence" value="ECO:0007669"/>
    <property type="project" value="UniProtKB-KW"/>
</dbReference>
<keyword evidence="15" id="KW-1185">Reference proteome</keyword>
<accession>A0A2I4BDK0</accession>
<dbReference type="InterPro" id="IPR023298">
    <property type="entry name" value="ATPase_P-typ_TM_dom_sf"/>
</dbReference>
<dbReference type="AlphaFoldDB" id="A0A2I4BDK0"/>
<evidence type="ECO:0000256" key="6">
    <source>
        <dbReference type="ARBA" id="ARBA00022840"/>
    </source>
</evidence>